<proteinExistence type="inferred from homology"/>
<accession>A0A4S4KIN1</accession>
<feature type="region of interest" description="Disordered" evidence="6">
    <location>
        <begin position="300"/>
        <end position="327"/>
    </location>
</feature>
<evidence type="ECO:0000256" key="5">
    <source>
        <dbReference type="ARBA" id="ARBA00023242"/>
    </source>
</evidence>
<evidence type="ECO:0000256" key="3">
    <source>
        <dbReference type="ARBA" id="ARBA00023015"/>
    </source>
</evidence>
<evidence type="ECO:0000256" key="6">
    <source>
        <dbReference type="SAM" id="MobiDB-lite"/>
    </source>
</evidence>
<evidence type="ECO:0000313" key="7">
    <source>
        <dbReference type="EMBL" id="THG97497.1"/>
    </source>
</evidence>
<dbReference type="GO" id="GO:0000124">
    <property type="term" value="C:SAGA complex"/>
    <property type="evidence" value="ECO:0007669"/>
    <property type="project" value="TreeGrafter"/>
</dbReference>
<dbReference type="GO" id="GO:0003713">
    <property type="term" value="F:transcription coactivator activity"/>
    <property type="evidence" value="ECO:0007669"/>
    <property type="project" value="TreeGrafter"/>
</dbReference>
<keyword evidence="5" id="KW-0539">Nucleus</keyword>
<keyword evidence="3" id="KW-0805">Transcription regulation</keyword>
<keyword evidence="8" id="KW-1185">Reference proteome</keyword>
<reference evidence="7 8" key="1">
    <citation type="submission" date="2019-02" db="EMBL/GenBank/DDBJ databases">
        <title>Genome sequencing of the rare red list fungi Phlebia centrifuga.</title>
        <authorList>
            <person name="Buettner E."/>
            <person name="Kellner H."/>
        </authorList>
    </citation>
    <scope>NUCLEOTIDE SEQUENCE [LARGE SCALE GENOMIC DNA]</scope>
    <source>
        <strain evidence="7 8">DSM 108282</strain>
    </source>
</reference>
<dbReference type="EMBL" id="SGPJ01000164">
    <property type="protein sequence ID" value="THG97497.1"/>
    <property type="molecule type" value="Genomic_DNA"/>
</dbReference>
<dbReference type="GO" id="GO:0006357">
    <property type="term" value="P:regulation of transcription by RNA polymerase II"/>
    <property type="evidence" value="ECO:0007669"/>
    <property type="project" value="TreeGrafter"/>
</dbReference>
<feature type="compositionally biased region" description="Basic and acidic residues" evidence="6">
    <location>
        <begin position="128"/>
        <end position="137"/>
    </location>
</feature>
<dbReference type="Pfam" id="PF10198">
    <property type="entry name" value="Ada3"/>
    <property type="match status" value="1"/>
</dbReference>
<feature type="compositionally biased region" description="Polar residues" evidence="6">
    <location>
        <begin position="411"/>
        <end position="422"/>
    </location>
</feature>
<evidence type="ECO:0000256" key="1">
    <source>
        <dbReference type="ARBA" id="ARBA00004123"/>
    </source>
</evidence>
<dbReference type="Proteomes" id="UP000309038">
    <property type="component" value="Unassembled WGS sequence"/>
</dbReference>
<dbReference type="PANTHER" id="PTHR13556">
    <property type="entry name" value="TRANSCRIPTIONAL ADAPTER 3-RELATED"/>
    <property type="match status" value="1"/>
</dbReference>
<dbReference type="InterPro" id="IPR019340">
    <property type="entry name" value="Histone_AcTrfase_su3"/>
</dbReference>
<sequence>MSSGITLYTPPATIRSTLLKNPTDTIPSTEELEALQAELKQLRQRTLERAKKAGDDLKTIEESMRRLKEREKGKGKAVDKIKKERAFTPLANGDGGRLSAQPQHPPKSRLPSMPVGSIQSGTPTPSYDSRRAMEEAKKKKKNKRKREETSDVEPEERGHGPLTERLVSALIPMQNATEWKGVKAAEEAMEGRPGTNGAAAQAARDKLNVADLEDRVRNVMRFHGLLDEIPDYSEAVDDPIATALRHAQRELRTVVATNKARRARLTAIARDRLAYQEYLDGRDALDKNIANLYAKLQKKDGPKANKKKKKLVEQPGTTNGAGAAGLPVPSPAALGLIQDEEQQLSVPDQLKSLVQTRRQWVDMLGSIFSQKEEEAPGRIWGLSKRSVYEGVDEEVRQELERIAPPSKRSRTSPNHDSATSGRLDTHVQFPGASNKGKARARVDDMAMELG</sequence>
<feature type="region of interest" description="Disordered" evidence="6">
    <location>
        <begin position="400"/>
        <end position="450"/>
    </location>
</feature>
<evidence type="ECO:0000313" key="8">
    <source>
        <dbReference type="Proteomes" id="UP000309038"/>
    </source>
</evidence>
<dbReference type="GO" id="GO:0005634">
    <property type="term" value="C:nucleus"/>
    <property type="evidence" value="ECO:0007669"/>
    <property type="project" value="UniProtKB-SubCell"/>
</dbReference>
<organism evidence="7 8">
    <name type="scientific">Hermanssonia centrifuga</name>
    <dbReference type="NCBI Taxonomy" id="98765"/>
    <lineage>
        <taxon>Eukaryota</taxon>
        <taxon>Fungi</taxon>
        <taxon>Dikarya</taxon>
        <taxon>Basidiomycota</taxon>
        <taxon>Agaricomycotina</taxon>
        <taxon>Agaricomycetes</taxon>
        <taxon>Polyporales</taxon>
        <taxon>Meruliaceae</taxon>
        <taxon>Hermanssonia</taxon>
    </lineage>
</organism>
<comment type="subcellular location">
    <subcellularLocation>
        <location evidence="1">Nucleus</location>
    </subcellularLocation>
</comment>
<evidence type="ECO:0000256" key="4">
    <source>
        <dbReference type="ARBA" id="ARBA00023163"/>
    </source>
</evidence>
<keyword evidence="4" id="KW-0804">Transcription</keyword>
<evidence type="ECO:0000256" key="2">
    <source>
        <dbReference type="ARBA" id="ARBA00005330"/>
    </source>
</evidence>
<dbReference type="PANTHER" id="PTHR13556:SF2">
    <property type="entry name" value="TRANSCRIPTIONAL ADAPTER 3"/>
    <property type="match status" value="1"/>
</dbReference>
<feature type="compositionally biased region" description="Basic and acidic residues" evidence="6">
    <location>
        <begin position="145"/>
        <end position="159"/>
    </location>
</feature>
<feature type="region of interest" description="Disordered" evidence="6">
    <location>
        <begin position="49"/>
        <end position="163"/>
    </location>
</feature>
<feature type="compositionally biased region" description="Polar residues" evidence="6">
    <location>
        <begin position="117"/>
        <end position="127"/>
    </location>
</feature>
<comment type="caution">
    <text evidence="7">The sequence shown here is derived from an EMBL/GenBank/DDBJ whole genome shotgun (WGS) entry which is preliminary data.</text>
</comment>
<name>A0A4S4KIN1_9APHY</name>
<gene>
    <name evidence="7" type="ORF">EW026_g4517</name>
</gene>
<protein>
    <submittedName>
        <fullName evidence="7">Uncharacterized protein</fullName>
    </submittedName>
</protein>
<dbReference type="AlphaFoldDB" id="A0A4S4KIN1"/>
<feature type="compositionally biased region" description="Basic and acidic residues" evidence="6">
    <location>
        <begin position="49"/>
        <end position="86"/>
    </location>
</feature>
<comment type="similarity">
    <text evidence="2">Belongs to the NGG1 family.</text>
</comment>